<dbReference type="Pfam" id="PF03401">
    <property type="entry name" value="TctC"/>
    <property type="match status" value="1"/>
</dbReference>
<reference evidence="3 4" key="1">
    <citation type="submission" date="2018-07" db="EMBL/GenBank/DDBJ databases">
        <title>Genomic Encyclopedia of Type Strains, Phase IV (KMG-IV): sequencing the most valuable type-strain genomes for metagenomic binning, comparative biology and taxonomic classification.</title>
        <authorList>
            <person name="Goeker M."/>
        </authorList>
    </citation>
    <scope>NUCLEOTIDE SEQUENCE [LARGE SCALE GENOMIC DNA]</scope>
    <source>
        <strain evidence="3 4">DSM 21352</strain>
    </source>
</reference>
<dbReference type="PIRSF" id="PIRSF017082">
    <property type="entry name" value="YflP"/>
    <property type="match status" value="1"/>
</dbReference>
<dbReference type="Proteomes" id="UP000255265">
    <property type="component" value="Unassembled WGS sequence"/>
</dbReference>
<dbReference type="PANTHER" id="PTHR42928:SF5">
    <property type="entry name" value="BLR1237 PROTEIN"/>
    <property type="match status" value="1"/>
</dbReference>
<dbReference type="Gene3D" id="3.40.190.150">
    <property type="entry name" value="Bordetella uptake gene, domain 1"/>
    <property type="match status" value="1"/>
</dbReference>
<proteinExistence type="inferred from homology"/>
<protein>
    <submittedName>
        <fullName evidence="3">Tripartite-type tricarboxylate transporter receptor subunit TctC</fullName>
    </submittedName>
</protein>
<evidence type="ECO:0000256" key="1">
    <source>
        <dbReference type="ARBA" id="ARBA00006987"/>
    </source>
</evidence>
<evidence type="ECO:0000313" key="4">
    <source>
        <dbReference type="Proteomes" id="UP000255265"/>
    </source>
</evidence>
<keyword evidence="2" id="KW-0732">Signal</keyword>
<accession>A0A370FC65</accession>
<evidence type="ECO:0000256" key="2">
    <source>
        <dbReference type="SAM" id="SignalP"/>
    </source>
</evidence>
<dbReference type="RefSeq" id="WP_244917793.1">
    <property type="nucleotide sequence ID" value="NZ_QQAV01000007.1"/>
</dbReference>
<evidence type="ECO:0000313" key="3">
    <source>
        <dbReference type="EMBL" id="RDI22801.1"/>
    </source>
</evidence>
<dbReference type="PANTHER" id="PTHR42928">
    <property type="entry name" value="TRICARBOXYLATE-BINDING PROTEIN"/>
    <property type="match status" value="1"/>
</dbReference>
<keyword evidence="4" id="KW-1185">Reference proteome</keyword>
<dbReference type="InterPro" id="IPR005064">
    <property type="entry name" value="BUG"/>
</dbReference>
<gene>
    <name evidence="3" type="ORF">DFR41_107204</name>
</gene>
<feature type="signal peptide" evidence="2">
    <location>
        <begin position="1"/>
        <end position="24"/>
    </location>
</feature>
<keyword evidence="3" id="KW-0675">Receptor</keyword>
<dbReference type="EMBL" id="QQAV01000007">
    <property type="protein sequence ID" value="RDI22801.1"/>
    <property type="molecule type" value="Genomic_DNA"/>
</dbReference>
<feature type="chain" id="PRO_5016587634" evidence="2">
    <location>
        <begin position="25"/>
        <end position="324"/>
    </location>
</feature>
<name>A0A370FC65_9BURK</name>
<organism evidence="3 4">
    <name type="scientific">Pseudacidovorax intermedius</name>
    <dbReference type="NCBI Taxonomy" id="433924"/>
    <lineage>
        <taxon>Bacteria</taxon>
        <taxon>Pseudomonadati</taxon>
        <taxon>Pseudomonadota</taxon>
        <taxon>Betaproteobacteria</taxon>
        <taxon>Burkholderiales</taxon>
        <taxon>Comamonadaceae</taxon>
        <taxon>Pseudacidovorax</taxon>
    </lineage>
</organism>
<dbReference type="AlphaFoldDB" id="A0A370FC65"/>
<comment type="similarity">
    <text evidence="1">Belongs to the UPF0065 (bug) family.</text>
</comment>
<comment type="caution">
    <text evidence="3">The sequence shown here is derived from an EMBL/GenBank/DDBJ whole genome shotgun (WGS) entry which is preliminary data.</text>
</comment>
<dbReference type="Gene3D" id="3.40.190.10">
    <property type="entry name" value="Periplasmic binding protein-like II"/>
    <property type="match status" value="1"/>
</dbReference>
<dbReference type="SUPFAM" id="SSF53850">
    <property type="entry name" value="Periplasmic binding protein-like II"/>
    <property type="match status" value="1"/>
</dbReference>
<dbReference type="InterPro" id="IPR042100">
    <property type="entry name" value="Bug_dom1"/>
</dbReference>
<sequence>MTHLTRRAALFGAAAVLTPWHATAQDARGTVRLIVPYPPGAATDALARLLAQALQSELGGSMIVENKGGAATQIGTKAIAVAKSDGQTLGFVDTSFVINPGLFGAALPYRTPQDFTAISLLATAPLVLVAHKSVAATDMKGFLALARAQPGAFGFGSAGVGSAPHLAGEQFKRVAQVDVRHIPYRGGSTVITDLIAGHVQFGFTTVPTMLDHIRAGTVHALAVTGTQRAAQLPEVPTMAELGMAGVDTKPLFGLIGPAGLPDDLVRRLGDATTRAVQRGDLGKRLEGLGFEPVGSSPAVFAERIRAEIAKWTEVIQRADIKPAS</sequence>